<dbReference type="Proteomes" id="UP001519343">
    <property type="component" value="Unassembled WGS sequence"/>
</dbReference>
<dbReference type="CDD" id="cd16841">
    <property type="entry name" value="RraA_family"/>
    <property type="match status" value="1"/>
</dbReference>
<dbReference type="InterPro" id="IPR005493">
    <property type="entry name" value="RraA/RraA-like"/>
</dbReference>
<dbReference type="Gene3D" id="3.50.30.40">
    <property type="entry name" value="Ribonuclease E inhibitor RraA/RraA-like"/>
    <property type="match status" value="1"/>
</dbReference>
<evidence type="ECO:0000313" key="13">
    <source>
        <dbReference type="EMBL" id="MBP1931362.1"/>
    </source>
</evidence>
<dbReference type="SUPFAM" id="SSF89562">
    <property type="entry name" value="RraA-like"/>
    <property type="match status" value="1"/>
</dbReference>
<comment type="catalytic activity">
    <reaction evidence="1">
        <text>4-hydroxy-4-methyl-2-oxoglutarate = 2 pyruvate</text>
        <dbReference type="Rhea" id="RHEA:22748"/>
        <dbReference type="ChEBI" id="CHEBI:15361"/>
        <dbReference type="ChEBI" id="CHEBI:58276"/>
        <dbReference type="EC" id="4.1.3.17"/>
    </reaction>
</comment>
<dbReference type="EMBL" id="JAGGKT010000002">
    <property type="protein sequence ID" value="MBP1931362.1"/>
    <property type="molecule type" value="Genomic_DNA"/>
</dbReference>
<comment type="catalytic activity">
    <reaction evidence="12">
        <text>oxaloacetate + H(+) = pyruvate + CO2</text>
        <dbReference type="Rhea" id="RHEA:15641"/>
        <dbReference type="ChEBI" id="CHEBI:15361"/>
        <dbReference type="ChEBI" id="CHEBI:15378"/>
        <dbReference type="ChEBI" id="CHEBI:16452"/>
        <dbReference type="ChEBI" id="CHEBI:16526"/>
        <dbReference type="EC" id="4.1.1.112"/>
    </reaction>
</comment>
<proteinExistence type="inferred from homology"/>
<dbReference type="InterPro" id="IPR036704">
    <property type="entry name" value="RraA/RraA-like_sf"/>
</dbReference>
<dbReference type="EC" id="4.1.3.17" evidence="5"/>
<evidence type="ECO:0000256" key="4">
    <source>
        <dbReference type="ARBA" id="ARBA00011233"/>
    </source>
</evidence>
<dbReference type="NCBIfam" id="NF004850">
    <property type="entry name" value="PRK06201.1"/>
    <property type="match status" value="1"/>
</dbReference>
<reference evidence="13 14" key="1">
    <citation type="submission" date="2021-03" db="EMBL/GenBank/DDBJ databases">
        <title>Genomic Encyclopedia of Type Strains, Phase IV (KMG-IV): sequencing the most valuable type-strain genomes for metagenomic binning, comparative biology and taxonomic classification.</title>
        <authorList>
            <person name="Goeker M."/>
        </authorList>
    </citation>
    <scope>NUCLEOTIDE SEQUENCE [LARGE SCALE GENOMIC DNA]</scope>
    <source>
        <strain evidence="13 14">DSM 24738</strain>
    </source>
</reference>
<comment type="subunit">
    <text evidence="4">Homotrimer.</text>
</comment>
<evidence type="ECO:0000256" key="2">
    <source>
        <dbReference type="ARBA" id="ARBA00001968"/>
    </source>
</evidence>
<accession>A0ABS4GMN0</accession>
<organism evidence="13 14">
    <name type="scientific">Ammoniphilus resinae</name>
    <dbReference type="NCBI Taxonomy" id="861532"/>
    <lineage>
        <taxon>Bacteria</taxon>
        <taxon>Bacillati</taxon>
        <taxon>Bacillota</taxon>
        <taxon>Bacilli</taxon>
        <taxon>Bacillales</taxon>
        <taxon>Paenibacillaceae</taxon>
        <taxon>Aneurinibacillus group</taxon>
        <taxon>Ammoniphilus</taxon>
    </lineage>
</organism>
<comment type="function">
    <text evidence="8">Catalyzes the aldol cleavage of 4-hydroxy-4-methyl-2-oxoglutarate (HMG) into 2 molecules of pyruvate. Also contains a secondary oxaloacetate (OAA) decarboxylase activity due to the common pyruvate enolate transition state formed following C-C bond cleavage in the retro-aldol and decarboxylation reactions.</text>
</comment>
<evidence type="ECO:0000256" key="12">
    <source>
        <dbReference type="ARBA" id="ARBA00047973"/>
    </source>
</evidence>
<evidence type="ECO:0000313" key="14">
    <source>
        <dbReference type="Proteomes" id="UP001519343"/>
    </source>
</evidence>
<dbReference type="PANTHER" id="PTHR33254">
    <property type="entry name" value="4-HYDROXY-4-METHYL-2-OXOGLUTARATE ALDOLASE 3-RELATED"/>
    <property type="match status" value="1"/>
</dbReference>
<evidence type="ECO:0000256" key="1">
    <source>
        <dbReference type="ARBA" id="ARBA00001342"/>
    </source>
</evidence>
<comment type="similarity">
    <text evidence="3">Belongs to the class II aldolase/RraA-like family.</text>
</comment>
<comment type="cofactor">
    <cofactor evidence="2">
        <name>a divalent metal cation</name>
        <dbReference type="ChEBI" id="CHEBI:60240"/>
    </cofactor>
</comment>
<evidence type="ECO:0000256" key="8">
    <source>
        <dbReference type="ARBA" id="ARBA00025046"/>
    </source>
</evidence>
<dbReference type="RefSeq" id="WP_209809429.1">
    <property type="nucleotide sequence ID" value="NZ_JAGGKT010000002.1"/>
</dbReference>
<comment type="caution">
    <text evidence="13">The sequence shown here is derived from an EMBL/GenBank/DDBJ whole genome shotgun (WGS) entry which is preliminary data.</text>
</comment>
<keyword evidence="14" id="KW-1185">Reference proteome</keyword>
<sequence length="226" mass="24623">MSNVGFRVFSNFKRLERELIEQFREIPTSNTADVMGRSASIGGEMKAYHRPGLTMAGSAFTVRVSPADNLMMHKALEMAKPGDVIVVDAGGDLTNAITGELMATYAKSKGYEGFVINGAVRDRAGLWELRFPVYAKGLQPRGPYKDGPGEINVPVSCNGVVVNPGDIVIGDDDGLVVIPAQDAENILKKALEKVELERVMMESIRNGTLDQSWVDETLKQKGCEFN</sequence>
<dbReference type="PANTHER" id="PTHR33254:SF4">
    <property type="entry name" value="4-HYDROXY-4-METHYL-2-OXOGLUTARATE ALDOLASE 3-RELATED"/>
    <property type="match status" value="1"/>
</dbReference>
<evidence type="ECO:0000256" key="5">
    <source>
        <dbReference type="ARBA" id="ARBA00012213"/>
    </source>
</evidence>
<evidence type="ECO:0000256" key="3">
    <source>
        <dbReference type="ARBA" id="ARBA00008621"/>
    </source>
</evidence>
<evidence type="ECO:0000256" key="7">
    <source>
        <dbReference type="ARBA" id="ARBA00016549"/>
    </source>
</evidence>
<protein>
    <recommendedName>
        <fullName evidence="7">Putative 4-hydroxy-4-methyl-2-oxoglutarate aldolase</fullName>
        <ecNumber evidence="6">4.1.1.112</ecNumber>
        <ecNumber evidence="5">4.1.3.17</ecNumber>
    </recommendedName>
    <alternativeName>
        <fullName evidence="11">Oxaloacetate decarboxylase</fullName>
    </alternativeName>
    <alternativeName>
        <fullName evidence="9">Regulator of ribonuclease activity homolog</fullName>
    </alternativeName>
    <alternativeName>
        <fullName evidence="10">RraA-like protein</fullName>
    </alternativeName>
</protein>
<evidence type="ECO:0000256" key="9">
    <source>
        <dbReference type="ARBA" id="ARBA00029596"/>
    </source>
</evidence>
<gene>
    <name evidence="13" type="ORF">J2Z37_001359</name>
</gene>
<name>A0ABS4GMN0_9BACL</name>
<evidence type="ECO:0000256" key="11">
    <source>
        <dbReference type="ARBA" id="ARBA00032305"/>
    </source>
</evidence>
<dbReference type="EC" id="4.1.1.112" evidence="6"/>
<evidence type="ECO:0000256" key="10">
    <source>
        <dbReference type="ARBA" id="ARBA00030169"/>
    </source>
</evidence>
<dbReference type="Pfam" id="PF03737">
    <property type="entry name" value="RraA-like"/>
    <property type="match status" value="1"/>
</dbReference>
<evidence type="ECO:0000256" key="6">
    <source>
        <dbReference type="ARBA" id="ARBA00012947"/>
    </source>
</evidence>